<protein>
    <submittedName>
        <fullName evidence="2">Uncharacterized protein</fullName>
    </submittedName>
</protein>
<feature type="non-terminal residue" evidence="2">
    <location>
        <position position="1"/>
    </location>
</feature>
<feature type="compositionally biased region" description="Basic and acidic residues" evidence="1">
    <location>
        <begin position="45"/>
        <end position="54"/>
    </location>
</feature>
<dbReference type="CTD" id="20329154"/>
<gene>
    <name evidence="2" type="ORF">T265_14988</name>
</gene>
<reference evidence="2 3" key="1">
    <citation type="submission" date="2013-11" db="EMBL/GenBank/DDBJ databases">
        <title>Opisthorchis viverrini - life in the bile duct.</title>
        <authorList>
            <person name="Young N.D."/>
            <person name="Nagarajan N."/>
            <person name="Lin S.J."/>
            <person name="Korhonen P.K."/>
            <person name="Jex A.R."/>
            <person name="Hall R.S."/>
            <person name="Safavi-Hemami H."/>
            <person name="Kaewkong W."/>
            <person name="Bertrand D."/>
            <person name="Gao S."/>
            <person name="Seet Q."/>
            <person name="Wongkham S."/>
            <person name="Teh B.T."/>
            <person name="Wongkham C."/>
            <person name="Intapan P.M."/>
            <person name="Maleewong W."/>
            <person name="Yang X."/>
            <person name="Hu M."/>
            <person name="Wang Z."/>
            <person name="Hofmann A."/>
            <person name="Sternberg P.W."/>
            <person name="Tan P."/>
            <person name="Wang J."/>
            <person name="Gasser R.B."/>
        </authorList>
    </citation>
    <scope>NUCLEOTIDE SEQUENCE [LARGE SCALE GENOMIC DNA]</scope>
</reference>
<dbReference type="GeneID" id="20329154"/>
<dbReference type="RefSeq" id="XP_009174358.1">
    <property type="nucleotide sequence ID" value="XM_009176094.1"/>
</dbReference>
<keyword evidence="3" id="KW-1185">Reference proteome</keyword>
<dbReference type="OrthoDB" id="6159439at2759"/>
<evidence type="ECO:0000313" key="2">
    <source>
        <dbReference type="EMBL" id="KER21905.1"/>
    </source>
</evidence>
<feature type="region of interest" description="Disordered" evidence="1">
    <location>
        <begin position="25"/>
        <end position="54"/>
    </location>
</feature>
<evidence type="ECO:0000256" key="1">
    <source>
        <dbReference type="SAM" id="MobiDB-lite"/>
    </source>
</evidence>
<feature type="non-terminal residue" evidence="2">
    <location>
        <position position="125"/>
    </location>
</feature>
<dbReference type="Proteomes" id="UP000054324">
    <property type="component" value="Unassembled WGS sequence"/>
</dbReference>
<proteinExistence type="predicted"/>
<sequence length="125" mass="14466">WHDIRDIAVYFHKVAENCSTAHDRFHPSWGPSGRRNPRVSVNLRLPDEPQDGRNRSWDVEEFSATLRVVSFMKISPFHFSEGILTSHQLLSETNNNDRVPGCKCHVTNRQIRSSVYQPGFHVILK</sequence>
<dbReference type="EMBL" id="KL596933">
    <property type="protein sequence ID" value="KER21905.1"/>
    <property type="molecule type" value="Genomic_DNA"/>
</dbReference>
<dbReference type="AlphaFoldDB" id="A0A074ZF93"/>
<accession>A0A074ZF93</accession>
<name>A0A074ZF93_OPIVI</name>
<organism evidence="2 3">
    <name type="scientific">Opisthorchis viverrini</name>
    <name type="common">Southeast Asian liver fluke</name>
    <dbReference type="NCBI Taxonomy" id="6198"/>
    <lineage>
        <taxon>Eukaryota</taxon>
        <taxon>Metazoa</taxon>
        <taxon>Spiralia</taxon>
        <taxon>Lophotrochozoa</taxon>
        <taxon>Platyhelminthes</taxon>
        <taxon>Trematoda</taxon>
        <taxon>Digenea</taxon>
        <taxon>Opisthorchiida</taxon>
        <taxon>Opisthorchiata</taxon>
        <taxon>Opisthorchiidae</taxon>
        <taxon>Opisthorchis</taxon>
    </lineage>
</organism>
<evidence type="ECO:0000313" key="3">
    <source>
        <dbReference type="Proteomes" id="UP000054324"/>
    </source>
</evidence>
<dbReference type="KEGG" id="ovi:T265_14988"/>